<keyword evidence="3" id="KW-1185">Reference proteome</keyword>
<dbReference type="PATRIC" id="fig|1357399.3.peg.307"/>
<name>V8CK25_9HELI</name>
<keyword evidence="1" id="KW-0175">Coiled coil</keyword>
<dbReference type="Proteomes" id="UP000018688">
    <property type="component" value="Unassembled WGS sequence"/>
</dbReference>
<dbReference type="RefSeq" id="WP_023929199.1">
    <property type="nucleotide sequence ID" value="NZ_KI669458.1"/>
</dbReference>
<dbReference type="STRING" id="1357399.HMPREF2087_00287"/>
<reference evidence="2 3" key="1">
    <citation type="submission" date="2013-10" db="EMBL/GenBank/DDBJ databases">
        <title>The Genome Sequence of Helicobacter canis NCTC 12740.</title>
        <authorList>
            <consortium name="The Broad Institute Genomics Platform"/>
            <person name="Earl A."/>
            <person name="Fox J.G."/>
            <person name="Shen Z."/>
            <person name="Young S.K."/>
            <person name="Zeng Q."/>
            <person name="Gargeya S."/>
            <person name="Fitzgerald M."/>
            <person name="Abouelleil A."/>
            <person name="Alvarado L."/>
            <person name="Chapman S.B."/>
            <person name="Gainer-Dewar J."/>
            <person name="Goldberg J."/>
            <person name="Griggs A."/>
            <person name="Gujja S."/>
            <person name="Hansen M."/>
            <person name="Howarth C."/>
            <person name="Imamovic A."/>
            <person name="Ireland A."/>
            <person name="Larimer J."/>
            <person name="McCowan C."/>
            <person name="Murphy C."/>
            <person name="Pearson M."/>
            <person name="Poon T.W."/>
            <person name="Priest M."/>
            <person name="Roberts A."/>
            <person name="Saif S."/>
            <person name="Shea T."/>
            <person name="Sykes S."/>
            <person name="Wortman J."/>
            <person name="Nusbaum C."/>
            <person name="Birren B."/>
        </authorList>
    </citation>
    <scope>NUCLEOTIDE SEQUENCE [LARGE SCALE GENOMIC DNA]</scope>
    <source>
        <strain evidence="2 3">NCTC 12740</strain>
    </source>
</reference>
<gene>
    <name evidence="2" type="ORF">HMPREF2087_00287</name>
</gene>
<proteinExistence type="predicted"/>
<evidence type="ECO:0000313" key="2">
    <source>
        <dbReference type="EMBL" id="ETD27375.1"/>
    </source>
</evidence>
<dbReference type="EMBL" id="AZJJ01000001">
    <property type="protein sequence ID" value="ETD27375.1"/>
    <property type="molecule type" value="Genomic_DNA"/>
</dbReference>
<organism evidence="2 3">
    <name type="scientific">Helicobacter canis NCTC 12740</name>
    <dbReference type="NCBI Taxonomy" id="1357399"/>
    <lineage>
        <taxon>Bacteria</taxon>
        <taxon>Pseudomonadati</taxon>
        <taxon>Campylobacterota</taxon>
        <taxon>Epsilonproteobacteria</taxon>
        <taxon>Campylobacterales</taxon>
        <taxon>Helicobacteraceae</taxon>
        <taxon>Helicobacter</taxon>
    </lineage>
</organism>
<evidence type="ECO:0008006" key="4">
    <source>
        <dbReference type="Google" id="ProtNLM"/>
    </source>
</evidence>
<evidence type="ECO:0000313" key="3">
    <source>
        <dbReference type="Proteomes" id="UP000018688"/>
    </source>
</evidence>
<feature type="coiled-coil region" evidence="1">
    <location>
        <begin position="208"/>
        <end position="275"/>
    </location>
</feature>
<dbReference type="eggNOG" id="COG3593">
    <property type="taxonomic scope" value="Bacteria"/>
</dbReference>
<accession>V8CK25</accession>
<sequence>MRKFLKDYGRESGILFIIATHSPDMLDVAHLDEVRIVKALNSLESSEIENPKGSLIINDFSMLGYGESDTLNAIRKALGGDIELDTSNIIFVEGIMDYNILNAYSKIYEYPKDSNKLIFLPISGLGRNDTESSDENDDKALQFSPEQKQKANNLIAFAKTLRIHPILLVDSDGAGRAMKQGVEDNKELKNKLSVTTLKDAFTIIKDNKECFEDNFKDLENKKIKIESLFSDEDRKKFGFDTCKDNNQASIVSSAFKNIENLKDELEDESKEKFDELFKYLIGFNKCL</sequence>
<comment type="caution">
    <text evidence="2">The sequence shown here is derived from an EMBL/GenBank/DDBJ whole genome shotgun (WGS) entry which is preliminary data.</text>
</comment>
<protein>
    <recommendedName>
        <fullName evidence="4">ATPase AAA-type core domain-containing protein</fullName>
    </recommendedName>
</protein>
<dbReference type="AlphaFoldDB" id="V8CK25"/>
<dbReference type="HOGENOM" id="CLU_089936_0_0_7"/>
<evidence type="ECO:0000256" key="1">
    <source>
        <dbReference type="SAM" id="Coils"/>
    </source>
</evidence>